<feature type="region of interest" description="Disordered" evidence="1">
    <location>
        <begin position="126"/>
        <end position="171"/>
    </location>
</feature>
<dbReference type="RefSeq" id="XP_037152897.1">
    <property type="nucleotide sequence ID" value="XM_037291462.1"/>
</dbReference>
<comment type="caution">
    <text evidence="2">The sequence shown here is derived from an EMBL/GenBank/DDBJ whole genome shotgun (WGS) entry which is preliminary data.</text>
</comment>
<name>A0A8H6CHI8_9LECA</name>
<dbReference type="EMBL" id="JACCJB010000010">
    <property type="protein sequence ID" value="KAF6223680.1"/>
    <property type="molecule type" value="Genomic_DNA"/>
</dbReference>
<gene>
    <name evidence="2" type="ORF">HO133_000523</name>
</gene>
<reference evidence="2 3" key="1">
    <citation type="journal article" date="2020" name="Genomics">
        <title>Complete, high-quality genomes from long-read metagenomic sequencing of two wolf lichen thalli reveals enigmatic genome architecture.</title>
        <authorList>
            <person name="McKenzie S.K."/>
            <person name="Walston R.F."/>
            <person name="Allen J.L."/>
        </authorList>
    </citation>
    <scope>NUCLEOTIDE SEQUENCE [LARGE SCALE GENOMIC DNA]</scope>
    <source>
        <strain evidence="2">WasteWater1</strain>
    </source>
</reference>
<proteinExistence type="predicted"/>
<dbReference type="Proteomes" id="UP000593566">
    <property type="component" value="Unassembled WGS sequence"/>
</dbReference>
<feature type="region of interest" description="Disordered" evidence="1">
    <location>
        <begin position="204"/>
        <end position="230"/>
    </location>
</feature>
<evidence type="ECO:0000256" key="1">
    <source>
        <dbReference type="SAM" id="MobiDB-lite"/>
    </source>
</evidence>
<organism evidence="2 3">
    <name type="scientific">Letharia lupina</name>
    <dbReference type="NCBI Taxonomy" id="560253"/>
    <lineage>
        <taxon>Eukaryota</taxon>
        <taxon>Fungi</taxon>
        <taxon>Dikarya</taxon>
        <taxon>Ascomycota</taxon>
        <taxon>Pezizomycotina</taxon>
        <taxon>Lecanoromycetes</taxon>
        <taxon>OSLEUM clade</taxon>
        <taxon>Lecanoromycetidae</taxon>
        <taxon>Lecanorales</taxon>
        <taxon>Lecanorineae</taxon>
        <taxon>Parmeliaceae</taxon>
        <taxon>Letharia</taxon>
    </lineage>
</organism>
<sequence>MVSAGHICLRPRELKPMPAPVCTFLRTTDQGFNTGAELETLEDNAGVTQRRIELRGRDAIGAGRGGGGKAKRVKLQTVPLVQPITRVRFPKEHPTAQTDVPRHQPVRVRFPKGQSTYLATNQFASGFRKGNRRTSPPTSPHTEDSLSCEASEREHYHTKRTTNLASPKASKRADAVAIFGEESEDEAVVDANAVVTAEDSDYAEVHMPSRKAPFHRVETKETGVHSTPSR</sequence>
<dbReference type="AlphaFoldDB" id="A0A8H6CHI8"/>
<evidence type="ECO:0000313" key="3">
    <source>
        <dbReference type="Proteomes" id="UP000593566"/>
    </source>
</evidence>
<evidence type="ECO:0000313" key="2">
    <source>
        <dbReference type="EMBL" id="KAF6223680.1"/>
    </source>
</evidence>
<dbReference type="GeneID" id="59328942"/>
<keyword evidence="3" id="KW-1185">Reference proteome</keyword>
<protein>
    <submittedName>
        <fullName evidence="2">Uncharacterized protein</fullName>
    </submittedName>
</protein>
<accession>A0A8H6CHI8</accession>